<feature type="compositionally biased region" description="Basic and acidic residues" evidence="1">
    <location>
        <begin position="357"/>
        <end position="387"/>
    </location>
</feature>
<feature type="region of interest" description="Disordered" evidence="1">
    <location>
        <begin position="220"/>
        <end position="269"/>
    </location>
</feature>
<name>A0A6N2RFJ9_9FIRM</name>
<evidence type="ECO:0000256" key="3">
    <source>
        <dbReference type="SAM" id="SignalP"/>
    </source>
</evidence>
<dbReference type="RefSeq" id="WP_412107828.1">
    <property type="nucleotide sequence ID" value="NZ_CACRSQ010000002.1"/>
</dbReference>
<keyword evidence="2" id="KW-0812">Transmembrane</keyword>
<dbReference type="EMBL" id="CACRSQ010000002">
    <property type="protein sequence ID" value="VYS78831.1"/>
    <property type="molecule type" value="Genomic_DNA"/>
</dbReference>
<proteinExistence type="predicted"/>
<feature type="domain" description="Mobile element protein CD1107-like" evidence="4">
    <location>
        <begin position="288"/>
        <end position="419"/>
    </location>
</feature>
<keyword evidence="2" id="KW-0472">Membrane</keyword>
<feature type="region of interest" description="Disordered" evidence="1">
    <location>
        <begin position="419"/>
        <end position="476"/>
    </location>
</feature>
<feature type="compositionally biased region" description="Polar residues" evidence="1">
    <location>
        <begin position="251"/>
        <end position="261"/>
    </location>
</feature>
<gene>
    <name evidence="5" type="ORF">ACLFYP115_00410</name>
</gene>
<keyword evidence="3" id="KW-0732">Signal</keyword>
<feature type="transmembrane region" description="Helical" evidence="2">
    <location>
        <begin position="391"/>
        <end position="411"/>
    </location>
</feature>
<feature type="compositionally biased region" description="Acidic residues" evidence="1">
    <location>
        <begin position="444"/>
        <end position="476"/>
    </location>
</feature>
<organism evidence="5">
    <name type="scientific">Anaerostipes caccae</name>
    <dbReference type="NCBI Taxonomy" id="105841"/>
    <lineage>
        <taxon>Bacteria</taxon>
        <taxon>Bacillati</taxon>
        <taxon>Bacillota</taxon>
        <taxon>Clostridia</taxon>
        <taxon>Lachnospirales</taxon>
        <taxon>Lachnospiraceae</taxon>
        <taxon>Anaerostipes</taxon>
    </lineage>
</organism>
<reference evidence="5" key="1">
    <citation type="submission" date="2019-11" db="EMBL/GenBank/DDBJ databases">
        <authorList>
            <person name="Feng L."/>
        </authorList>
    </citation>
    <scope>NUCLEOTIDE SEQUENCE</scope>
    <source>
        <strain evidence="5">AcaccaeLFYP115</strain>
    </source>
</reference>
<sequence length="476" mass="52562">MMNLEKMKQKKRTITKSRVKKSLLAATTFLCLTTPLLQTQTAYAAKNTTSAITIEKPDGWKQGETTIAVTVDASHMPEGFSIAKIEAKAGKDGSWQDVTGSGSITITGNQTVYVRVTDGEGKVYEQNRSIKCYDTEKPTLSASLTDGVLTIQGNDTVSGITAVTVNGTTYTDLKDGMLRVQLTQKDFTTKQIEITVTDGAGNTSEKYVLQNPYYEWAKKQAEKQKTSNDSNGAMATTTSADTTGTEKTTTSPLPQDAQASEPTDAKGTVDDRTVTGIEEQLNKEGETADSVTKTATEGTKEFYTISTKSGKIFYLIIDNSKSQDNVYFLTEVSEKDLMNFTLSDSVTLPEVDTVYAEPEKKAEEEKPETTESAEKDKVEDDIQMPEDKSPFGTYLLIALVAVGAAAGGYYFKVYKPKHEYDDEDEMEEDEDESEDSESEKREVDDADEQEESTEPEILRDEDFDDNVLEDEEEEQE</sequence>
<accession>A0A6N2RFJ9</accession>
<evidence type="ECO:0000256" key="2">
    <source>
        <dbReference type="SAM" id="Phobius"/>
    </source>
</evidence>
<feature type="signal peptide" evidence="3">
    <location>
        <begin position="1"/>
        <end position="44"/>
    </location>
</feature>
<protein>
    <recommendedName>
        <fullName evidence="4">Mobile element protein CD1107-like domain-containing protein</fullName>
    </recommendedName>
</protein>
<evidence type="ECO:0000259" key="4">
    <source>
        <dbReference type="Pfam" id="PF14283"/>
    </source>
</evidence>
<dbReference type="InterPro" id="IPR025376">
    <property type="entry name" value="CD1107-like_dom"/>
</dbReference>
<feature type="compositionally biased region" description="Acidic residues" evidence="1">
    <location>
        <begin position="421"/>
        <end position="437"/>
    </location>
</feature>
<dbReference type="AlphaFoldDB" id="A0A6N2RFJ9"/>
<keyword evidence="2" id="KW-1133">Transmembrane helix</keyword>
<feature type="region of interest" description="Disordered" evidence="1">
    <location>
        <begin position="355"/>
        <end position="387"/>
    </location>
</feature>
<dbReference type="Pfam" id="PF14283">
    <property type="entry name" value="CD1107-like"/>
    <property type="match status" value="1"/>
</dbReference>
<evidence type="ECO:0000256" key="1">
    <source>
        <dbReference type="SAM" id="MobiDB-lite"/>
    </source>
</evidence>
<evidence type="ECO:0000313" key="5">
    <source>
        <dbReference type="EMBL" id="VYS78831.1"/>
    </source>
</evidence>
<feature type="chain" id="PRO_5026944376" description="Mobile element protein CD1107-like domain-containing protein" evidence="3">
    <location>
        <begin position="45"/>
        <end position="476"/>
    </location>
</feature>
<feature type="compositionally biased region" description="Low complexity" evidence="1">
    <location>
        <begin position="236"/>
        <end position="250"/>
    </location>
</feature>